<protein>
    <submittedName>
        <fullName evidence="5">Crp/Fnr family transcriptional regulator</fullName>
    </submittedName>
</protein>
<evidence type="ECO:0000256" key="3">
    <source>
        <dbReference type="ARBA" id="ARBA00023163"/>
    </source>
</evidence>
<dbReference type="RefSeq" id="WP_187538344.1">
    <property type="nucleotide sequence ID" value="NZ_BAABJT010000001.1"/>
</dbReference>
<dbReference type="AlphaFoldDB" id="A0A7G9SIE9"/>
<evidence type="ECO:0000313" key="6">
    <source>
        <dbReference type="Proteomes" id="UP000515971"/>
    </source>
</evidence>
<dbReference type="Proteomes" id="UP000515971">
    <property type="component" value="Chromosome"/>
</dbReference>
<dbReference type="SUPFAM" id="SSF51206">
    <property type="entry name" value="cAMP-binding domain-like"/>
    <property type="match status" value="1"/>
</dbReference>
<dbReference type="Pfam" id="PF00027">
    <property type="entry name" value="cNMP_binding"/>
    <property type="match status" value="1"/>
</dbReference>
<feature type="domain" description="HTH crp-type" evidence="4">
    <location>
        <begin position="149"/>
        <end position="224"/>
    </location>
</feature>
<dbReference type="EMBL" id="CP060718">
    <property type="protein sequence ID" value="QNN67624.1"/>
    <property type="molecule type" value="Genomic_DNA"/>
</dbReference>
<dbReference type="InterPro" id="IPR050397">
    <property type="entry name" value="Env_Response_Regulators"/>
</dbReference>
<gene>
    <name evidence="5" type="ORF">H9L13_01305</name>
</gene>
<dbReference type="PROSITE" id="PS00042">
    <property type="entry name" value="HTH_CRP_1"/>
    <property type="match status" value="1"/>
</dbReference>
<dbReference type="InterPro" id="IPR036388">
    <property type="entry name" value="WH-like_DNA-bd_sf"/>
</dbReference>
<dbReference type="CDD" id="cd00092">
    <property type="entry name" value="HTH_CRP"/>
    <property type="match status" value="1"/>
</dbReference>
<dbReference type="GO" id="GO:0005829">
    <property type="term" value="C:cytosol"/>
    <property type="evidence" value="ECO:0007669"/>
    <property type="project" value="TreeGrafter"/>
</dbReference>
<dbReference type="SMART" id="SM00100">
    <property type="entry name" value="cNMP"/>
    <property type="match status" value="1"/>
</dbReference>
<dbReference type="InterPro" id="IPR036390">
    <property type="entry name" value="WH_DNA-bd_sf"/>
</dbReference>
<name>A0A7G9SIE9_9SPHN</name>
<keyword evidence="3" id="KW-0804">Transcription</keyword>
<dbReference type="PROSITE" id="PS51063">
    <property type="entry name" value="HTH_CRP_2"/>
    <property type="match status" value="1"/>
</dbReference>
<evidence type="ECO:0000256" key="1">
    <source>
        <dbReference type="ARBA" id="ARBA00023015"/>
    </source>
</evidence>
<dbReference type="PANTHER" id="PTHR24567">
    <property type="entry name" value="CRP FAMILY TRANSCRIPTIONAL REGULATORY PROTEIN"/>
    <property type="match status" value="1"/>
</dbReference>
<evidence type="ECO:0000256" key="2">
    <source>
        <dbReference type="ARBA" id="ARBA00023125"/>
    </source>
</evidence>
<dbReference type="GO" id="GO:0003700">
    <property type="term" value="F:DNA-binding transcription factor activity"/>
    <property type="evidence" value="ECO:0007669"/>
    <property type="project" value="InterPro"/>
</dbReference>
<keyword evidence="6" id="KW-1185">Reference proteome</keyword>
<dbReference type="SUPFAM" id="SSF46785">
    <property type="entry name" value="Winged helix' DNA-binding domain"/>
    <property type="match status" value="1"/>
</dbReference>
<dbReference type="InterPro" id="IPR018490">
    <property type="entry name" value="cNMP-bd_dom_sf"/>
</dbReference>
<keyword evidence="2" id="KW-0238">DNA-binding</keyword>
<dbReference type="InterPro" id="IPR000595">
    <property type="entry name" value="cNMP-bd_dom"/>
</dbReference>
<dbReference type="InterPro" id="IPR014710">
    <property type="entry name" value="RmlC-like_jellyroll"/>
</dbReference>
<reference evidence="5 6" key="1">
    <citation type="submission" date="2020-08" db="EMBL/GenBank/DDBJ databases">
        <title>Genome sequence of Sphingomonas lutea KCTC 23642T.</title>
        <authorList>
            <person name="Hyun D.-W."/>
            <person name="Bae J.-W."/>
        </authorList>
    </citation>
    <scope>NUCLEOTIDE SEQUENCE [LARGE SCALE GENOMIC DNA]</scope>
    <source>
        <strain evidence="5 6">KCTC 23642</strain>
    </source>
</reference>
<dbReference type="PANTHER" id="PTHR24567:SF28">
    <property type="entry name" value="LISTERIOLYSIN REGULATORY PROTEIN"/>
    <property type="match status" value="1"/>
</dbReference>
<dbReference type="Gene3D" id="2.60.120.10">
    <property type="entry name" value="Jelly Rolls"/>
    <property type="match status" value="1"/>
</dbReference>
<dbReference type="KEGG" id="slut:H9L13_01305"/>
<dbReference type="InterPro" id="IPR012318">
    <property type="entry name" value="HTH_CRP"/>
</dbReference>
<dbReference type="InterPro" id="IPR018335">
    <property type="entry name" value="Tscrpt_reg_HTH_Crp-type_CS"/>
</dbReference>
<accession>A0A7G9SIE9</accession>
<dbReference type="Pfam" id="PF13545">
    <property type="entry name" value="HTH_Crp_2"/>
    <property type="match status" value="1"/>
</dbReference>
<evidence type="ECO:0000313" key="5">
    <source>
        <dbReference type="EMBL" id="QNN67624.1"/>
    </source>
</evidence>
<sequence length="231" mass="24997">MSANPLSCATCPVRSRAACSALREEERGELARIGHHQRLRRGQTLFAAHDEPAHCATLISGALKISSFGEDGTERILSLVHPAGFIGEMFAPVADHQIVALTDSKLCVFSKRDYERAVERFPALGRALLRRSAEDLFESRALIDLLGRRSSLQKVSGMLLAMARAASDSPCHPAATFDLPVTRGEMAGMLGLTIETVSRQLSKLERDGLIHRSGTRGIEIVDAARLGRLGG</sequence>
<dbReference type="SMART" id="SM00419">
    <property type="entry name" value="HTH_CRP"/>
    <property type="match status" value="1"/>
</dbReference>
<keyword evidence="1" id="KW-0805">Transcription regulation</keyword>
<dbReference type="PRINTS" id="PR00034">
    <property type="entry name" value="HTHCRP"/>
</dbReference>
<proteinExistence type="predicted"/>
<organism evidence="5 6">
    <name type="scientific">Sphingomonas lutea</name>
    <dbReference type="NCBI Taxonomy" id="1045317"/>
    <lineage>
        <taxon>Bacteria</taxon>
        <taxon>Pseudomonadati</taxon>
        <taxon>Pseudomonadota</taxon>
        <taxon>Alphaproteobacteria</taxon>
        <taxon>Sphingomonadales</taxon>
        <taxon>Sphingomonadaceae</taxon>
        <taxon>Sphingomonas</taxon>
    </lineage>
</organism>
<dbReference type="Gene3D" id="1.10.10.10">
    <property type="entry name" value="Winged helix-like DNA-binding domain superfamily/Winged helix DNA-binding domain"/>
    <property type="match status" value="1"/>
</dbReference>
<evidence type="ECO:0000259" key="4">
    <source>
        <dbReference type="PROSITE" id="PS51063"/>
    </source>
</evidence>
<dbReference type="CDD" id="cd00038">
    <property type="entry name" value="CAP_ED"/>
    <property type="match status" value="1"/>
</dbReference>
<dbReference type="GO" id="GO:0003677">
    <property type="term" value="F:DNA binding"/>
    <property type="evidence" value="ECO:0007669"/>
    <property type="project" value="UniProtKB-KW"/>
</dbReference>